<evidence type="ECO:0000313" key="1">
    <source>
        <dbReference type="EMBL" id="GFG62803.1"/>
    </source>
</evidence>
<dbReference type="AlphaFoldDB" id="A0AAP9UZS9"/>
<dbReference type="EMBL" id="CP065047">
    <property type="protein sequence ID" value="QPI35895.1"/>
    <property type="molecule type" value="Genomic_DNA"/>
</dbReference>
<dbReference type="Proteomes" id="UP000663583">
    <property type="component" value="Chromosome"/>
</dbReference>
<sequence length="260" mass="28104">MSEVSSGEPADDDEAVVARVAARMRNRPRKPVNPVTDADPADVRRQVRADATAAMALWFGLAGLDVGFAAAVDHASTPCECCPDDVGLASMPYEVFRAADVRLVGDARRVLDDAVIRGAAVVLPTCCARDRPQVELLVWRIINRLRDLLTDHQREDLRVRCTGGDDDFELRCLRAGYVLAIAQITDADDMASAAHDLTVRECREQPFGGLTPRGVWCVAAPAVARMASDLAPDALVALLQAELVRLDSLMVYPDADVGAR</sequence>
<organism evidence="3 6">
    <name type="scientific">Mycobacterium kubicae</name>
    <dbReference type="NCBI Taxonomy" id="120959"/>
    <lineage>
        <taxon>Bacteria</taxon>
        <taxon>Bacillati</taxon>
        <taxon>Actinomycetota</taxon>
        <taxon>Actinomycetes</taxon>
        <taxon>Mycobacteriales</taxon>
        <taxon>Mycobacteriaceae</taxon>
        <taxon>Mycobacterium</taxon>
        <taxon>Mycobacterium simiae complex</taxon>
    </lineage>
</organism>
<protein>
    <submittedName>
        <fullName evidence="3">Uncharacterized protein</fullName>
    </submittedName>
</protein>
<evidence type="ECO:0000313" key="2">
    <source>
        <dbReference type="EMBL" id="QPI35895.1"/>
    </source>
</evidence>
<dbReference type="EMBL" id="CP065047">
    <property type="protein sequence ID" value="QPI38400.1"/>
    <property type="molecule type" value="Genomic_DNA"/>
</dbReference>
<dbReference type="KEGG" id="mku:I2456_14965"/>
<evidence type="ECO:0000313" key="5">
    <source>
        <dbReference type="Proteomes" id="UP000465306"/>
    </source>
</evidence>
<dbReference type="EMBL" id="CP065047">
    <property type="protein sequence ID" value="QPI39906.1"/>
    <property type="molecule type" value="Genomic_DNA"/>
</dbReference>
<proteinExistence type="predicted"/>
<gene>
    <name evidence="3" type="ORF">I2456_02230</name>
    <name evidence="4" type="ORF">I2456_10925</name>
    <name evidence="2" type="ORF">I2456_14965</name>
    <name evidence="1" type="ORF">MKUB_02930</name>
</gene>
<dbReference type="KEGG" id="mku:I2456_10925"/>
<dbReference type="KEGG" id="mku:I2456_02230"/>
<evidence type="ECO:0000313" key="4">
    <source>
        <dbReference type="EMBL" id="QPI39906.1"/>
    </source>
</evidence>
<reference evidence="3" key="3">
    <citation type="submission" date="2020-11" db="EMBL/GenBank/DDBJ databases">
        <title>Intraspecies plasmid and genomic variation of Mycobacterium kubicae revealed by the complete genome sequences of two clinical isolates.</title>
        <authorList>
            <person name="Hendrix J.R."/>
            <person name="Epperson L.E."/>
            <person name="Honda J.R."/>
            <person name="Strong M."/>
        </authorList>
    </citation>
    <scope>NUCLEOTIDE SEQUENCE</scope>
    <source>
        <strain evidence="3">JCM 13573</strain>
    </source>
</reference>
<name>A0AAP9UZS9_9MYCO</name>
<dbReference type="RefSeq" id="WP_085073157.1">
    <property type="nucleotide sequence ID" value="NZ_BLKU01000001.1"/>
</dbReference>
<evidence type="ECO:0000313" key="6">
    <source>
        <dbReference type="Proteomes" id="UP000663583"/>
    </source>
</evidence>
<dbReference type="EMBL" id="BLKU01000001">
    <property type="protein sequence ID" value="GFG62803.1"/>
    <property type="molecule type" value="Genomic_DNA"/>
</dbReference>
<reference evidence="1 5" key="1">
    <citation type="journal article" date="2019" name="Emerg. Microbes Infect.">
        <title>Comprehensive subspecies identification of 175 nontuberculous mycobacteria species based on 7547 genomic profiles.</title>
        <authorList>
            <person name="Matsumoto Y."/>
            <person name="Kinjo T."/>
            <person name="Motooka D."/>
            <person name="Nabeya D."/>
            <person name="Jung N."/>
            <person name="Uechi K."/>
            <person name="Horii T."/>
            <person name="Iida T."/>
            <person name="Fujita J."/>
            <person name="Nakamura S."/>
        </authorList>
    </citation>
    <scope>NUCLEOTIDE SEQUENCE [LARGE SCALE GENOMIC DNA]</scope>
    <source>
        <strain evidence="1 5">JCM 13573</strain>
    </source>
</reference>
<evidence type="ECO:0000313" key="3">
    <source>
        <dbReference type="EMBL" id="QPI38400.1"/>
    </source>
</evidence>
<reference evidence="1" key="2">
    <citation type="submission" date="2020-02" db="EMBL/GenBank/DDBJ databases">
        <authorList>
            <person name="Matsumoto Y."/>
            <person name="Kinjo T."/>
            <person name="Motooka D."/>
            <person name="Nabeya D."/>
            <person name="Jung N."/>
            <person name="Uechi K."/>
            <person name="Horii T."/>
            <person name="Iida T."/>
            <person name="Fujita J."/>
            <person name="Nakamura S."/>
        </authorList>
    </citation>
    <scope>NUCLEOTIDE SEQUENCE</scope>
    <source>
        <strain evidence="1">JCM 13573</strain>
    </source>
</reference>
<dbReference type="Proteomes" id="UP000465306">
    <property type="component" value="Unassembled WGS sequence"/>
</dbReference>
<keyword evidence="5" id="KW-1185">Reference proteome</keyword>
<accession>A0AAP9UZS9</accession>